<evidence type="ECO:0000313" key="3">
    <source>
        <dbReference type="EMBL" id="CAI3984529.1"/>
    </source>
</evidence>
<dbReference type="PANTHER" id="PTHR11142:SF4">
    <property type="entry name" value="PSEUDOURIDYLATE SYNTHASE 1 HOMOLOG"/>
    <property type="match status" value="1"/>
</dbReference>
<proteinExistence type="predicted"/>
<dbReference type="GO" id="GO:0005634">
    <property type="term" value="C:nucleus"/>
    <property type="evidence" value="ECO:0007669"/>
    <property type="project" value="TreeGrafter"/>
</dbReference>
<evidence type="ECO:0000256" key="1">
    <source>
        <dbReference type="ARBA" id="ARBA00023235"/>
    </source>
</evidence>
<evidence type="ECO:0000313" key="6">
    <source>
        <dbReference type="Proteomes" id="UP001152797"/>
    </source>
</evidence>
<organism evidence="3">
    <name type="scientific">Cladocopium goreaui</name>
    <dbReference type="NCBI Taxonomy" id="2562237"/>
    <lineage>
        <taxon>Eukaryota</taxon>
        <taxon>Sar</taxon>
        <taxon>Alveolata</taxon>
        <taxon>Dinophyceae</taxon>
        <taxon>Suessiales</taxon>
        <taxon>Symbiodiniaceae</taxon>
        <taxon>Cladocopium</taxon>
    </lineage>
</organism>
<protein>
    <submittedName>
        <fullName evidence="5">tRNA pseudouridine synthase 1 (TRN A pseudouridylate synthase 1) (tRNA-uridine isomerase 1)</fullName>
    </submittedName>
</protein>
<evidence type="ECO:0000256" key="2">
    <source>
        <dbReference type="SAM" id="MobiDB-lite"/>
    </source>
</evidence>
<gene>
    <name evidence="3" type="ORF">C1SCF055_LOCUS12057</name>
</gene>
<dbReference type="GO" id="GO:0009982">
    <property type="term" value="F:pseudouridine synthase activity"/>
    <property type="evidence" value="ECO:0007669"/>
    <property type="project" value="InterPro"/>
</dbReference>
<comment type="caution">
    <text evidence="3">The sequence shown here is derived from an EMBL/GenBank/DDBJ whole genome shotgun (WGS) entry which is preliminary data.</text>
</comment>
<dbReference type="EMBL" id="CAMXCT030000895">
    <property type="protein sequence ID" value="CAL4771841.1"/>
    <property type="molecule type" value="Genomic_DNA"/>
</dbReference>
<dbReference type="EMBL" id="CAMXCT010000895">
    <property type="protein sequence ID" value="CAI3984529.1"/>
    <property type="molecule type" value="Genomic_DNA"/>
</dbReference>
<dbReference type="PANTHER" id="PTHR11142">
    <property type="entry name" value="PSEUDOURIDYLATE SYNTHASE"/>
    <property type="match status" value="1"/>
</dbReference>
<dbReference type="SUPFAM" id="SSF55120">
    <property type="entry name" value="Pseudouridine synthase"/>
    <property type="match status" value="1"/>
</dbReference>
<dbReference type="EMBL" id="CAMXCT020000895">
    <property type="protein sequence ID" value="CAL1137904.1"/>
    <property type="molecule type" value="Genomic_DNA"/>
</dbReference>
<sequence length="305" mass="33844">MYIIYIHILYVPYLYHICTISPVSNGSFAILVDAIQRRYPTVPSLRAVGSQPVPFSDFSCRGCQRKEAALDICGEFECVIVVAAMCIEEELEEDDADADPSAGDGKARVKRKMAIVIGFIGTRYRGLMINPEVEQSAAKKSVEELIRVALVKANIVSELNSQKLEQKVSALRLVISARLLVSLESLDQDFSPELVDEINEGLPADIRCFSAKKVPNSFDAKHACSWREYEYILPTQLAQPLEGDSTLSAEVLAERLQGIMQRFEGCHSFHNFTRLKASDCLPRAEREKGGPGMDQSGDMHGLNVE</sequence>
<dbReference type="OrthoDB" id="10256309at2759"/>
<dbReference type="InterPro" id="IPR020094">
    <property type="entry name" value="TruA/RsuA/RluB/E/F_N"/>
</dbReference>
<dbReference type="AlphaFoldDB" id="A0A9P1FP72"/>
<keyword evidence="6" id="KW-1185">Reference proteome</keyword>
<keyword evidence="1 5" id="KW-0413">Isomerase</keyword>
<dbReference type="GO" id="GO:0031119">
    <property type="term" value="P:tRNA pseudouridine synthesis"/>
    <property type="evidence" value="ECO:0007669"/>
    <property type="project" value="UniProtKB-ARBA"/>
</dbReference>
<evidence type="ECO:0000313" key="5">
    <source>
        <dbReference type="EMBL" id="CAL4771841.1"/>
    </source>
</evidence>
<accession>A0A9P1FP72</accession>
<dbReference type="GO" id="GO:0003723">
    <property type="term" value="F:RNA binding"/>
    <property type="evidence" value="ECO:0007669"/>
    <property type="project" value="InterPro"/>
</dbReference>
<dbReference type="InterPro" id="IPR001406">
    <property type="entry name" value="PsdUridine_synth_TruA"/>
</dbReference>
<feature type="region of interest" description="Disordered" evidence="2">
    <location>
        <begin position="283"/>
        <end position="305"/>
    </location>
</feature>
<reference evidence="4" key="2">
    <citation type="submission" date="2024-04" db="EMBL/GenBank/DDBJ databases">
        <authorList>
            <person name="Chen Y."/>
            <person name="Shah S."/>
            <person name="Dougan E. K."/>
            <person name="Thang M."/>
            <person name="Chan C."/>
        </authorList>
    </citation>
    <scope>NUCLEOTIDE SEQUENCE [LARGE SCALE GENOMIC DNA]</scope>
</reference>
<reference evidence="3" key="1">
    <citation type="submission" date="2022-10" db="EMBL/GenBank/DDBJ databases">
        <authorList>
            <person name="Chen Y."/>
            <person name="Dougan E. K."/>
            <person name="Chan C."/>
            <person name="Rhodes N."/>
            <person name="Thang M."/>
        </authorList>
    </citation>
    <scope>NUCLEOTIDE SEQUENCE</scope>
</reference>
<dbReference type="GO" id="GO:1990481">
    <property type="term" value="P:mRNA pseudouridine synthesis"/>
    <property type="evidence" value="ECO:0007669"/>
    <property type="project" value="TreeGrafter"/>
</dbReference>
<dbReference type="Gene3D" id="3.30.70.660">
    <property type="entry name" value="Pseudouridine synthase I, catalytic domain, C-terminal subdomain"/>
    <property type="match status" value="1"/>
</dbReference>
<dbReference type="InterPro" id="IPR020095">
    <property type="entry name" value="PsdUridine_synth_TruA_C"/>
</dbReference>
<evidence type="ECO:0000313" key="4">
    <source>
        <dbReference type="EMBL" id="CAL1137904.1"/>
    </source>
</evidence>
<dbReference type="Proteomes" id="UP001152797">
    <property type="component" value="Unassembled WGS sequence"/>
</dbReference>
<dbReference type="InterPro" id="IPR020103">
    <property type="entry name" value="PsdUridine_synth_cat_dom_sf"/>
</dbReference>
<dbReference type="Gene3D" id="3.30.70.580">
    <property type="entry name" value="Pseudouridine synthase I, catalytic domain, N-terminal subdomain"/>
    <property type="match status" value="1"/>
</dbReference>
<name>A0A9P1FP72_9DINO</name>